<dbReference type="AlphaFoldDB" id="A0A5E6Q078"/>
<evidence type="ECO:0000313" key="2">
    <source>
        <dbReference type="Proteomes" id="UP000385207"/>
    </source>
</evidence>
<dbReference type="EMBL" id="CABVII010000005">
    <property type="protein sequence ID" value="VVO76863.1"/>
    <property type="molecule type" value="Genomic_DNA"/>
</dbReference>
<sequence length="36" mass="4266">MEHKEVARQPSDLTIFLILRITFARLNLQMIRIGLQ</sequence>
<reference evidence="1 2" key="1">
    <citation type="submission" date="2019-09" db="EMBL/GenBank/DDBJ databases">
        <authorList>
            <person name="Chandra G."/>
            <person name="Truman W A."/>
        </authorList>
    </citation>
    <scope>NUCLEOTIDE SEQUENCE [LARGE SCALE GENOMIC DNA]</scope>
    <source>
        <strain evidence="1">PS862</strain>
    </source>
</reference>
<accession>A0A5E6Q078</accession>
<organism evidence="1 2">
    <name type="scientific">Pseudomonas fluorescens</name>
    <dbReference type="NCBI Taxonomy" id="294"/>
    <lineage>
        <taxon>Bacteria</taxon>
        <taxon>Pseudomonadati</taxon>
        <taxon>Pseudomonadota</taxon>
        <taxon>Gammaproteobacteria</taxon>
        <taxon>Pseudomonadales</taxon>
        <taxon>Pseudomonadaceae</taxon>
        <taxon>Pseudomonas</taxon>
    </lineage>
</organism>
<dbReference type="Proteomes" id="UP000385207">
    <property type="component" value="Unassembled WGS sequence"/>
</dbReference>
<gene>
    <name evidence="1" type="ORF">PS862_01621</name>
</gene>
<evidence type="ECO:0000313" key="1">
    <source>
        <dbReference type="EMBL" id="VVO76863.1"/>
    </source>
</evidence>
<proteinExistence type="predicted"/>
<protein>
    <submittedName>
        <fullName evidence="1">Uncharacterized protein</fullName>
    </submittedName>
</protein>
<name>A0A5E6Q078_PSEFL</name>